<evidence type="ECO:0000259" key="2">
    <source>
        <dbReference type="Pfam" id="PF22936"/>
    </source>
</evidence>
<dbReference type="Pfam" id="PF22936">
    <property type="entry name" value="Pol_BBD"/>
    <property type="match status" value="1"/>
</dbReference>
<dbReference type="EMBL" id="JACGWK010000458">
    <property type="protein sequence ID" value="KAL0298232.1"/>
    <property type="molecule type" value="Genomic_DNA"/>
</dbReference>
<reference evidence="3" key="1">
    <citation type="submission" date="2020-06" db="EMBL/GenBank/DDBJ databases">
        <authorList>
            <person name="Li T."/>
            <person name="Hu X."/>
            <person name="Zhang T."/>
            <person name="Song X."/>
            <person name="Zhang H."/>
            <person name="Dai N."/>
            <person name="Sheng W."/>
            <person name="Hou X."/>
            <person name="Wei L."/>
        </authorList>
    </citation>
    <scope>NUCLEOTIDE SEQUENCE</scope>
    <source>
        <strain evidence="3">G01</strain>
        <tissue evidence="3">Leaf</tissue>
    </source>
</reference>
<sequence>MTRTLPNLSKLEPLDETNYKCWSQKLLIFFEQLDVDYVLFQNPPETPLEASVLAITLVDTSTVGTTKSENEAKQKKLGHKAYQCYQRKDQRKGNQNPTTQPTPQSNLAEKDEIIVAAVVEANLVENKNDWVLDTGASRHFCSNKVLFHELVDVADDECVFIGNSTTTGVLGKGKVFPKLTS</sequence>
<dbReference type="PANTHER" id="PTHR47592">
    <property type="entry name" value="PBF68 PROTEIN"/>
    <property type="match status" value="1"/>
</dbReference>
<evidence type="ECO:0000313" key="3">
    <source>
        <dbReference type="EMBL" id="KAL0298232.1"/>
    </source>
</evidence>
<proteinExistence type="predicted"/>
<feature type="compositionally biased region" description="Polar residues" evidence="1">
    <location>
        <begin position="93"/>
        <end position="107"/>
    </location>
</feature>
<organism evidence="3">
    <name type="scientific">Sesamum angustifolium</name>
    <dbReference type="NCBI Taxonomy" id="2727405"/>
    <lineage>
        <taxon>Eukaryota</taxon>
        <taxon>Viridiplantae</taxon>
        <taxon>Streptophyta</taxon>
        <taxon>Embryophyta</taxon>
        <taxon>Tracheophyta</taxon>
        <taxon>Spermatophyta</taxon>
        <taxon>Magnoliopsida</taxon>
        <taxon>eudicotyledons</taxon>
        <taxon>Gunneridae</taxon>
        <taxon>Pentapetalae</taxon>
        <taxon>asterids</taxon>
        <taxon>lamiids</taxon>
        <taxon>Lamiales</taxon>
        <taxon>Pedaliaceae</taxon>
        <taxon>Sesamum</taxon>
    </lineage>
</organism>
<dbReference type="AlphaFoldDB" id="A0AAW2JUA2"/>
<name>A0AAW2JUA2_9LAMI</name>
<gene>
    <name evidence="3" type="ORF">Sangu_3153100</name>
</gene>
<dbReference type="InterPro" id="IPR054722">
    <property type="entry name" value="PolX-like_BBD"/>
</dbReference>
<evidence type="ECO:0000256" key="1">
    <source>
        <dbReference type="SAM" id="MobiDB-lite"/>
    </source>
</evidence>
<feature type="domain" description="Retrovirus-related Pol polyprotein from transposon TNT 1-94-like beta-barrel" evidence="2">
    <location>
        <begin position="130"/>
        <end position="176"/>
    </location>
</feature>
<feature type="region of interest" description="Disordered" evidence="1">
    <location>
        <begin position="86"/>
        <end position="107"/>
    </location>
</feature>
<protein>
    <recommendedName>
        <fullName evidence="2">Retrovirus-related Pol polyprotein from transposon TNT 1-94-like beta-barrel domain-containing protein</fullName>
    </recommendedName>
</protein>
<comment type="caution">
    <text evidence="3">The sequence shown here is derived from an EMBL/GenBank/DDBJ whole genome shotgun (WGS) entry which is preliminary data.</text>
</comment>
<accession>A0AAW2JUA2</accession>
<reference evidence="3" key="2">
    <citation type="journal article" date="2024" name="Plant">
        <title>Genomic evolution and insights into agronomic trait innovations of Sesamum species.</title>
        <authorList>
            <person name="Miao H."/>
            <person name="Wang L."/>
            <person name="Qu L."/>
            <person name="Liu H."/>
            <person name="Sun Y."/>
            <person name="Le M."/>
            <person name="Wang Q."/>
            <person name="Wei S."/>
            <person name="Zheng Y."/>
            <person name="Lin W."/>
            <person name="Duan Y."/>
            <person name="Cao H."/>
            <person name="Xiong S."/>
            <person name="Wang X."/>
            <person name="Wei L."/>
            <person name="Li C."/>
            <person name="Ma Q."/>
            <person name="Ju M."/>
            <person name="Zhao R."/>
            <person name="Li G."/>
            <person name="Mu C."/>
            <person name="Tian Q."/>
            <person name="Mei H."/>
            <person name="Zhang T."/>
            <person name="Gao T."/>
            <person name="Zhang H."/>
        </authorList>
    </citation>
    <scope>NUCLEOTIDE SEQUENCE</scope>
    <source>
        <strain evidence="3">G01</strain>
    </source>
</reference>
<dbReference type="PANTHER" id="PTHR47592:SF30">
    <property type="entry name" value="CCHC-TYPE DOMAIN-CONTAINING PROTEIN"/>
    <property type="match status" value="1"/>
</dbReference>